<dbReference type="CDD" id="cd02440">
    <property type="entry name" value="AdoMet_MTases"/>
    <property type="match status" value="1"/>
</dbReference>
<dbReference type="InterPro" id="IPR015947">
    <property type="entry name" value="PUA-like_sf"/>
</dbReference>
<dbReference type="InterPro" id="IPR019614">
    <property type="entry name" value="SAM-dep_methyl-trfase"/>
</dbReference>
<feature type="domain" description="S-adenosylmethionine-dependent methyltransferase" evidence="7">
    <location>
        <begin position="194"/>
        <end position="383"/>
    </location>
</feature>
<organism evidence="9">
    <name type="scientific">mine drainage metagenome</name>
    <dbReference type="NCBI Taxonomy" id="410659"/>
    <lineage>
        <taxon>unclassified sequences</taxon>
        <taxon>metagenomes</taxon>
        <taxon>ecological metagenomes</taxon>
    </lineage>
</organism>
<dbReference type="GO" id="GO:0003723">
    <property type="term" value="F:RNA binding"/>
    <property type="evidence" value="ECO:0007669"/>
    <property type="project" value="InterPro"/>
</dbReference>
<dbReference type="Pfam" id="PF17785">
    <property type="entry name" value="PUA_3"/>
    <property type="match status" value="1"/>
</dbReference>
<evidence type="ECO:0000259" key="8">
    <source>
        <dbReference type="Pfam" id="PF17785"/>
    </source>
</evidence>
<dbReference type="EMBL" id="AUZY01002878">
    <property type="protein sequence ID" value="EQD71178.1"/>
    <property type="molecule type" value="Genomic_DNA"/>
</dbReference>
<comment type="subcellular location">
    <subcellularLocation>
        <location evidence="1">Cytoplasm</location>
    </subcellularLocation>
</comment>
<gene>
    <name evidence="9" type="ORF">B1B_04603</name>
</gene>
<dbReference type="PANTHER" id="PTHR42873:SF1">
    <property type="entry name" value="S-ADENOSYLMETHIONINE-DEPENDENT METHYLTRANSFERASE DOMAIN-CONTAINING PROTEIN"/>
    <property type="match status" value="1"/>
</dbReference>
<dbReference type="InterPro" id="IPR036974">
    <property type="entry name" value="PUA_sf"/>
</dbReference>
<dbReference type="PROSITE" id="PS50890">
    <property type="entry name" value="PUA"/>
    <property type="match status" value="1"/>
</dbReference>
<dbReference type="Gene3D" id="3.30.750.80">
    <property type="entry name" value="RNA methyltransferase domain (HRMD) like"/>
    <property type="match status" value="1"/>
</dbReference>
<dbReference type="GO" id="GO:0032259">
    <property type="term" value="P:methylation"/>
    <property type="evidence" value="ECO:0007669"/>
    <property type="project" value="UniProtKB-KW"/>
</dbReference>
<feature type="domain" description="RlmI-like PUA" evidence="8">
    <location>
        <begin position="13"/>
        <end position="77"/>
    </location>
</feature>
<dbReference type="SUPFAM" id="SSF88697">
    <property type="entry name" value="PUA domain-like"/>
    <property type="match status" value="1"/>
</dbReference>
<evidence type="ECO:0000256" key="5">
    <source>
        <dbReference type="ARBA" id="ARBA00022691"/>
    </source>
</evidence>
<name>T1BRK4_9ZZZZ</name>
<dbReference type="GO" id="GO:0005737">
    <property type="term" value="C:cytoplasm"/>
    <property type="evidence" value="ECO:0007669"/>
    <property type="project" value="UniProtKB-SubCell"/>
</dbReference>
<dbReference type="CDD" id="cd21153">
    <property type="entry name" value="PUA_RlmI"/>
    <property type="match status" value="1"/>
</dbReference>
<keyword evidence="5" id="KW-0949">S-adenosyl-L-methionine</keyword>
<comment type="similarity">
    <text evidence="6">Belongs to the methyltransferase superfamily. RlmI family.</text>
</comment>
<dbReference type="CDD" id="cd11572">
    <property type="entry name" value="RlmI_M_like"/>
    <property type="match status" value="1"/>
</dbReference>
<accession>T1BRK4</accession>
<evidence type="ECO:0000256" key="6">
    <source>
        <dbReference type="ARBA" id="ARBA00038091"/>
    </source>
</evidence>
<dbReference type="GO" id="GO:0008168">
    <property type="term" value="F:methyltransferase activity"/>
    <property type="evidence" value="ECO:0007669"/>
    <property type="project" value="UniProtKB-KW"/>
</dbReference>
<evidence type="ECO:0000256" key="3">
    <source>
        <dbReference type="ARBA" id="ARBA00022603"/>
    </source>
</evidence>
<keyword evidence="3 9" id="KW-0489">Methyltransferase</keyword>
<sequence length="404" mass="44312">MQPASDDTTLPPLYLKRGEDARLRAGHLWVFSNEVDTKRSPLTAFEPGVPCVIVDAADRALGVGYANPASLISARLVVRGSAHALDRSLFAHRLNVALALRERLYAEPFYRLLYGESDGVPGLTLDRFHDVIVAQATTAGIERLKPEVEAAVQKVLKPRAMIWKNDAGIRVLENLPLYADIAFGDLQAPVIAREGELRFELDVLGGQKTGWFYDQHANRDRFVHYVAGKRVLDVFSYLGAWGLRAAASGAREVLCVDASQAALQRMEAAAAANGLAQRMHSAHGDAFDVLKALRAARERFDVVVVDPPAFVKRKKDLAQGRLAYRRINMAAMQLLAPDGILVSCSCSHHLARGELLGAIQAGARELERQVQVLEVLQQGPDHPIHPAIPETDYLKGYLCRVLPA</sequence>
<dbReference type="InterPro" id="IPR041532">
    <property type="entry name" value="RlmI-like_PUA"/>
</dbReference>
<dbReference type="PANTHER" id="PTHR42873">
    <property type="entry name" value="RIBOSOMAL RNA LARGE SUBUNIT METHYLTRANSFERASE"/>
    <property type="match status" value="1"/>
</dbReference>
<evidence type="ECO:0000256" key="2">
    <source>
        <dbReference type="ARBA" id="ARBA00022490"/>
    </source>
</evidence>
<dbReference type="Gene3D" id="3.40.50.150">
    <property type="entry name" value="Vaccinia Virus protein VP39"/>
    <property type="match status" value="1"/>
</dbReference>
<evidence type="ECO:0000256" key="1">
    <source>
        <dbReference type="ARBA" id="ARBA00004496"/>
    </source>
</evidence>
<evidence type="ECO:0000313" key="9">
    <source>
        <dbReference type="EMBL" id="EQD71178.1"/>
    </source>
</evidence>
<proteinExistence type="inferred from homology"/>
<dbReference type="Gene3D" id="2.30.130.10">
    <property type="entry name" value="PUA domain"/>
    <property type="match status" value="1"/>
</dbReference>
<dbReference type="SUPFAM" id="SSF53335">
    <property type="entry name" value="S-adenosyl-L-methionine-dependent methyltransferases"/>
    <property type="match status" value="1"/>
</dbReference>
<evidence type="ECO:0000259" key="7">
    <source>
        <dbReference type="Pfam" id="PF10672"/>
    </source>
</evidence>
<reference evidence="9" key="1">
    <citation type="submission" date="2013-08" db="EMBL/GenBank/DDBJ databases">
        <authorList>
            <person name="Mendez C."/>
            <person name="Richter M."/>
            <person name="Ferrer M."/>
            <person name="Sanchez J."/>
        </authorList>
    </citation>
    <scope>NUCLEOTIDE SEQUENCE</scope>
</reference>
<dbReference type="AlphaFoldDB" id="T1BRK4"/>
<protein>
    <submittedName>
        <fullName evidence="9">SAM-dependent methyltransferase</fullName>
    </submittedName>
</protein>
<keyword evidence="4 9" id="KW-0808">Transferase</keyword>
<reference evidence="9" key="2">
    <citation type="journal article" date="2014" name="ISME J.">
        <title>Microbial stratification in low pH oxic and suboxic macroscopic growths along an acid mine drainage.</title>
        <authorList>
            <person name="Mendez-Garcia C."/>
            <person name="Mesa V."/>
            <person name="Sprenger R.R."/>
            <person name="Richter M."/>
            <person name="Diez M.S."/>
            <person name="Solano J."/>
            <person name="Bargiela R."/>
            <person name="Golyshina O.V."/>
            <person name="Manteca A."/>
            <person name="Ramos J.L."/>
            <person name="Gallego J.R."/>
            <person name="Llorente I."/>
            <person name="Martins Dos Santos V.A."/>
            <person name="Jensen O.N."/>
            <person name="Pelaez A.I."/>
            <person name="Sanchez J."/>
            <person name="Ferrer M."/>
        </authorList>
    </citation>
    <scope>NUCLEOTIDE SEQUENCE</scope>
</reference>
<dbReference type="Pfam" id="PF10672">
    <property type="entry name" value="Methyltrans_SAM"/>
    <property type="match status" value="1"/>
</dbReference>
<evidence type="ECO:0000256" key="4">
    <source>
        <dbReference type="ARBA" id="ARBA00022679"/>
    </source>
</evidence>
<dbReference type="InterPro" id="IPR029063">
    <property type="entry name" value="SAM-dependent_MTases_sf"/>
</dbReference>
<keyword evidence="2" id="KW-0963">Cytoplasm</keyword>
<comment type="caution">
    <text evidence="9">The sequence shown here is derived from an EMBL/GenBank/DDBJ whole genome shotgun (WGS) entry which is preliminary data.</text>
</comment>